<gene>
    <name evidence="2" type="ORF">AOCH_006930</name>
</gene>
<dbReference type="Proteomes" id="UP000034947">
    <property type="component" value="Unassembled WGS sequence"/>
</dbReference>
<reference evidence="2 3" key="1">
    <citation type="submission" date="2015-02" db="EMBL/GenBank/DDBJ databases">
        <title>Draft Genome Sequences of Two Closely-Related Aflatoxigenic Aspergillus Species Obtained from the Cote d'Ivoire.</title>
        <authorList>
            <person name="Moore G.G."/>
            <person name="Beltz S.B."/>
            <person name="Mack B.M."/>
        </authorList>
    </citation>
    <scope>NUCLEOTIDE SEQUENCE [LARGE SCALE GENOMIC DNA]</scope>
    <source>
        <strain evidence="2 3">SRRC1432</strain>
    </source>
</reference>
<dbReference type="VEuPathDB" id="FungiDB:P175DRAFT_0538585"/>
<sequence length="354" mass="38467">MHFLPIFSLISTISMSLAAPVTRGDASLPLPDGMPNPSPEQLRQIQLQAHGTLPGLPLPATISQAGITNLQLIAFNELFEVSFFNELLQNVTNEVDGYQLPTEDDREFVIRSLTAILAQEEVHALTANTGLTHFGRNPIQPCRYTFPVTSLDAGINLAALFTNVVLGALQDITERFAANGDAGLTRVIAATIGNEGEQEGWFRVFQDKIPSQVPTLTTNDVNFAFTAIQNFVIPGTCPNIHEIDLRTFSPLEIITPPEARTQEIKLSWMHEKDDGQEIPMWLAYINQLNVPVVVPLHVLSIDGQQVTAVAEFPYDKYLMNGLTIAAVVNSGGPFADAAAVAKATLFGPGLINVN</sequence>
<evidence type="ECO:0000256" key="1">
    <source>
        <dbReference type="SAM" id="SignalP"/>
    </source>
</evidence>
<protein>
    <recommendedName>
        <fullName evidence="4">Sexual development protein</fullName>
    </recommendedName>
</protein>
<comment type="caution">
    <text evidence="2">The sequence shown here is derived from an EMBL/GenBank/DDBJ whole genome shotgun (WGS) entry which is preliminary data.</text>
</comment>
<evidence type="ECO:0008006" key="4">
    <source>
        <dbReference type="Google" id="ProtNLM"/>
    </source>
</evidence>
<dbReference type="AlphaFoldDB" id="A0A0F8X0C6"/>
<keyword evidence="1" id="KW-0732">Signal</keyword>
<feature type="chain" id="PRO_5002529228" description="Sexual development protein" evidence="1">
    <location>
        <begin position="19"/>
        <end position="354"/>
    </location>
</feature>
<name>A0A0F8X0C6_9EURO</name>
<keyword evidence="3" id="KW-1185">Reference proteome</keyword>
<feature type="signal peptide" evidence="1">
    <location>
        <begin position="1"/>
        <end position="18"/>
    </location>
</feature>
<accession>A0A0F8X0C6</accession>
<organism evidence="2 3">
    <name type="scientific">Aspergillus ochraceoroseus</name>
    <dbReference type="NCBI Taxonomy" id="138278"/>
    <lineage>
        <taxon>Eukaryota</taxon>
        <taxon>Fungi</taxon>
        <taxon>Dikarya</taxon>
        <taxon>Ascomycota</taxon>
        <taxon>Pezizomycotina</taxon>
        <taxon>Eurotiomycetes</taxon>
        <taxon>Eurotiomycetidae</taxon>
        <taxon>Eurotiales</taxon>
        <taxon>Aspergillaceae</taxon>
        <taxon>Aspergillus</taxon>
        <taxon>Aspergillus subgen. Nidulantes</taxon>
    </lineage>
</organism>
<dbReference type="EMBL" id="JYKN01000760">
    <property type="protein sequence ID" value="KKK23135.1"/>
    <property type="molecule type" value="Genomic_DNA"/>
</dbReference>
<proteinExistence type="predicted"/>
<dbReference type="OrthoDB" id="5293813at2759"/>
<dbReference type="Pfam" id="PF13668">
    <property type="entry name" value="Ferritin_2"/>
    <property type="match status" value="1"/>
</dbReference>
<evidence type="ECO:0000313" key="3">
    <source>
        <dbReference type="Proteomes" id="UP000034947"/>
    </source>
</evidence>
<evidence type="ECO:0000313" key="2">
    <source>
        <dbReference type="EMBL" id="KKK23135.1"/>
    </source>
</evidence>